<accession>A0A8J5CUH8</accession>
<dbReference type="GO" id="GO:0005506">
    <property type="term" value="F:iron ion binding"/>
    <property type="evidence" value="ECO:0007669"/>
    <property type="project" value="InterPro"/>
</dbReference>
<protein>
    <submittedName>
        <fullName evidence="17">Cytochrome P450 9e2</fullName>
    </submittedName>
</protein>
<dbReference type="GO" id="GO:0005789">
    <property type="term" value="C:endoplasmic reticulum membrane"/>
    <property type="evidence" value="ECO:0007669"/>
    <property type="project" value="UniProtKB-SubCell"/>
</dbReference>
<feature type="transmembrane region" description="Helical" evidence="16">
    <location>
        <begin position="6"/>
        <end position="22"/>
    </location>
</feature>
<keyword evidence="7" id="KW-0256">Endoplasmic reticulum</keyword>
<sequence length="616" mass="69147">MGVETWVLVATVAVLAWLYSRWRHSYWSSRGVPSPPALPFLGHYHKAFFMNKTSWIFYNEMYKKFRDASMFGIYELWNPILVLWDPEIMKHVFIKDFDHFTDRRTFDLDTGNEREQMVMEMLTMKTGAAWKSLRAIMTPTFTSGKIKSMFPLVCDKADALVKFSMKQAAENPHVDMKNNFGRYTMDTIASCAFGIECNSLVDKNAEFPRKAEKFFTGSFIAIMKIMLYLVMPKPFKFFRVHLNAPEADFFMDVIRKTVAARQGGEKRGDFLDLLLEARDDPDNPNNKQVLGELTIVAQSVLFLIAGYDTTASLLCFSSFLLAKNKDQQHRLRDELRQMVAEHGDITYHAIMEDTLLDACLQETLRLYPSALMLERGCTKTIKLPGTDLTIQPGDLVQVPVWSVHHDPRYWPDPEAFIPDRFLPENKGNIHPFTHMPFGMGPRNCMGEPGVPPPPPPDGGDPRATRGKVHDGVGQVTTHEHGAYPTAPLPRPSPRNGVRRKARTQKPPESWAQGRAPGSADRYAPEPAGNPLVVGGRPRGQDREQELQVAPPGRNIRVTPDAETGPKGCAAPPAPSRNKDRLRLALPPFLPAPWGEGGGNAEPSREKVAQGDRVGPS</sequence>
<evidence type="ECO:0000256" key="3">
    <source>
        <dbReference type="ARBA" id="ARBA00004406"/>
    </source>
</evidence>
<dbReference type="GO" id="GO:0016712">
    <property type="term" value="F:oxidoreductase activity, acting on paired donors, with incorporation or reduction of molecular oxygen, reduced flavin or flavoprotein as one donor, and incorporation of one atom of oxygen"/>
    <property type="evidence" value="ECO:0007669"/>
    <property type="project" value="InterPro"/>
</dbReference>
<reference evidence="17" key="1">
    <citation type="submission" date="2020-07" db="EMBL/GenBank/DDBJ databases">
        <title>The High-quality genome of the commercially important snow crab, Chionoecetes opilio.</title>
        <authorList>
            <person name="Jeong J.-H."/>
            <person name="Ryu S."/>
        </authorList>
    </citation>
    <scope>NUCLEOTIDE SEQUENCE</scope>
    <source>
        <strain evidence="17">MADBK_172401_WGS</strain>
        <tissue evidence="17">Digestive gland</tissue>
    </source>
</reference>
<keyword evidence="10 13" id="KW-0408">Iron</keyword>
<comment type="similarity">
    <text evidence="4 14">Belongs to the cytochrome P450 family.</text>
</comment>
<proteinExistence type="inferred from homology"/>
<keyword evidence="8" id="KW-0492">Microsome</keyword>
<evidence type="ECO:0000256" key="7">
    <source>
        <dbReference type="ARBA" id="ARBA00022824"/>
    </source>
</evidence>
<dbReference type="AlphaFoldDB" id="A0A8J5CUH8"/>
<dbReference type="Pfam" id="PF00067">
    <property type="entry name" value="p450"/>
    <property type="match status" value="1"/>
</dbReference>
<dbReference type="InterPro" id="IPR036396">
    <property type="entry name" value="Cyt_P450_sf"/>
</dbReference>
<evidence type="ECO:0000256" key="9">
    <source>
        <dbReference type="ARBA" id="ARBA00023002"/>
    </source>
</evidence>
<feature type="transmembrane region" description="Helical" evidence="16">
    <location>
        <begin position="214"/>
        <end position="231"/>
    </location>
</feature>
<keyword evidence="18" id="KW-1185">Reference proteome</keyword>
<dbReference type="PRINTS" id="PR01689">
    <property type="entry name" value="EP450IICYP3A"/>
</dbReference>
<evidence type="ECO:0000313" key="18">
    <source>
        <dbReference type="Proteomes" id="UP000770661"/>
    </source>
</evidence>
<evidence type="ECO:0000256" key="5">
    <source>
        <dbReference type="ARBA" id="ARBA00022617"/>
    </source>
</evidence>
<comment type="caution">
    <text evidence="17">The sequence shown here is derived from an EMBL/GenBank/DDBJ whole genome shotgun (WGS) entry which is preliminary data.</text>
</comment>
<gene>
    <name evidence="17" type="primary">CYP9E2_5</name>
    <name evidence="17" type="ORF">GWK47_048833</name>
</gene>
<comment type="cofactor">
    <cofactor evidence="1 13">
        <name>heme</name>
        <dbReference type="ChEBI" id="CHEBI:30413"/>
    </cofactor>
</comment>
<dbReference type="Gene3D" id="1.10.630.10">
    <property type="entry name" value="Cytochrome P450"/>
    <property type="match status" value="1"/>
</dbReference>
<keyword evidence="6 13" id="KW-0479">Metal-binding</keyword>
<dbReference type="FunFam" id="1.10.630.10:FF:000042">
    <property type="entry name" value="Cytochrome P450"/>
    <property type="match status" value="1"/>
</dbReference>
<dbReference type="InterPro" id="IPR002402">
    <property type="entry name" value="Cyt_P450_E_grp-II"/>
</dbReference>
<evidence type="ECO:0000256" key="1">
    <source>
        <dbReference type="ARBA" id="ARBA00001971"/>
    </source>
</evidence>
<dbReference type="SUPFAM" id="SSF48264">
    <property type="entry name" value="Cytochrome P450"/>
    <property type="match status" value="1"/>
</dbReference>
<feature type="compositionally biased region" description="Pro residues" evidence="15">
    <location>
        <begin position="449"/>
        <end position="458"/>
    </location>
</feature>
<evidence type="ECO:0000256" key="8">
    <source>
        <dbReference type="ARBA" id="ARBA00022848"/>
    </source>
</evidence>
<evidence type="ECO:0000256" key="10">
    <source>
        <dbReference type="ARBA" id="ARBA00023004"/>
    </source>
</evidence>
<dbReference type="PROSITE" id="PS00086">
    <property type="entry name" value="CYTOCHROME_P450"/>
    <property type="match status" value="1"/>
</dbReference>
<dbReference type="InterPro" id="IPR017972">
    <property type="entry name" value="Cyt_P450_CS"/>
</dbReference>
<dbReference type="Proteomes" id="UP000770661">
    <property type="component" value="Unassembled WGS sequence"/>
</dbReference>
<keyword evidence="16" id="KW-1133">Transmembrane helix</keyword>
<organism evidence="17 18">
    <name type="scientific">Chionoecetes opilio</name>
    <name type="common">Atlantic snow crab</name>
    <name type="synonym">Cancer opilio</name>
    <dbReference type="NCBI Taxonomy" id="41210"/>
    <lineage>
        <taxon>Eukaryota</taxon>
        <taxon>Metazoa</taxon>
        <taxon>Ecdysozoa</taxon>
        <taxon>Arthropoda</taxon>
        <taxon>Crustacea</taxon>
        <taxon>Multicrustacea</taxon>
        <taxon>Malacostraca</taxon>
        <taxon>Eumalacostraca</taxon>
        <taxon>Eucarida</taxon>
        <taxon>Decapoda</taxon>
        <taxon>Pleocyemata</taxon>
        <taxon>Brachyura</taxon>
        <taxon>Eubrachyura</taxon>
        <taxon>Majoidea</taxon>
        <taxon>Majidae</taxon>
        <taxon>Chionoecetes</taxon>
    </lineage>
</organism>
<keyword evidence="9 14" id="KW-0560">Oxidoreductase</keyword>
<dbReference type="PRINTS" id="PR00385">
    <property type="entry name" value="P450"/>
</dbReference>
<evidence type="ECO:0000256" key="6">
    <source>
        <dbReference type="ARBA" id="ARBA00022723"/>
    </source>
</evidence>
<evidence type="ECO:0000256" key="11">
    <source>
        <dbReference type="ARBA" id="ARBA00023033"/>
    </source>
</evidence>
<evidence type="ECO:0000256" key="4">
    <source>
        <dbReference type="ARBA" id="ARBA00010617"/>
    </source>
</evidence>
<evidence type="ECO:0000256" key="16">
    <source>
        <dbReference type="SAM" id="Phobius"/>
    </source>
</evidence>
<dbReference type="CDD" id="cd11056">
    <property type="entry name" value="CYP6-like"/>
    <property type="match status" value="1"/>
</dbReference>
<evidence type="ECO:0000256" key="2">
    <source>
        <dbReference type="ARBA" id="ARBA00004174"/>
    </source>
</evidence>
<dbReference type="PANTHER" id="PTHR24292">
    <property type="entry name" value="CYTOCHROME P450"/>
    <property type="match status" value="1"/>
</dbReference>
<dbReference type="GO" id="GO:0020037">
    <property type="term" value="F:heme binding"/>
    <property type="evidence" value="ECO:0007669"/>
    <property type="project" value="InterPro"/>
</dbReference>
<keyword evidence="12 16" id="KW-0472">Membrane</keyword>
<keyword evidence="5 13" id="KW-0349">Heme</keyword>
<feature type="binding site" description="axial binding residue" evidence="13">
    <location>
        <position position="444"/>
    </location>
    <ligand>
        <name>heme</name>
        <dbReference type="ChEBI" id="CHEBI:30413"/>
    </ligand>
    <ligandPart>
        <name>Fe</name>
        <dbReference type="ChEBI" id="CHEBI:18248"/>
    </ligandPart>
</feature>
<name>A0A8J5CUH8_CHIOP</name>
<evidence type="ECO:0000256" key="15">
    <source>
        <dbReference type="SAM" id="MobiDB-lite"/>
    </source>
</evidence>
<dbReference type="InterPro" id="IPR050476">
    <property type="entry name" value="Insect_CytP450_Detox"/>
</dbReference>
<feature type="compositionally biased region" description="Basic and acidic residues" evidence="15">
    <location>
        <begin position="459"/>
        <end position="470"/>
    </location>
</feature>
<evidence type="ECO:0000256" key="14">
    <source>
        <dbReference type="RuleBase" id="RU000461"/>
    </source>
</evidence>
<dbReference type="PRINTS" id="PR00464">
    <property type="entry name" value="EP450II"/>
</dbReference>
<feature type="region of interest" description="Disordered" evidence="15">
    <location>
        <begin position="440"/>
        <end position="616"/>
    </location>
</feature>
<comment type="subcellular location">
    <subcellularLocation>
        <location evidence="3">Endoplasmic reticulum membrane</location>
        <topology evidence="3">Peripheral membrane protein</topology>
    </subcellularLocation>
    <subcellularLocation>
        <location evidence="2">Microsome membrane</location>
        <topology evidence="2">Peripheral membrane protein</topology>
    </subcellularLocation>
</comment>
<dbReference type="EMBL" id="JACEEZ010013124">
    <property type="protein sequence ID" value="KAG0720287.1"/>
    <property type="molecule type" value="Genomic_DNA"/>
</dbReference>
<evidence type="ECO:0000256" key="12">
    <source>
        <dbReference type="ARBA" id="ARBA00023136"/>
    </source>
</evidence>
<dbReference type="PANTHER" id="PTHR24292:SF54">
    <property type="entry name" value="CYP9F3-RELATED"/>
    <property type="match status" value="1"/>
</dbReference>
<dbReference type="InterPro" id="IPR001128">
    <property type="entry name" value="Cyt_P450"/>
</dbReference>
<dbReference type="InterPro" id="IPR008072">
    <property type="entry name" value="Cyt_P450_E_CYP3A"/>
</dbReference>
<keyword evidence="11 14" id="KW-0503">Monooxygenase</keyword>
<dbReference type="OrthoDB" id="2789670at2759"/>
<keyword evidence="16" id="KW-0812">Transmembrane</keyword>
<evidence type="ECO:0000313" key="17">
    <source>
        <dbReference type="EMBL" id="KAG0720287.1"/>
    </source>
</evidence>
<evidence type="ECO:0000256" key="13">
    <source>
        <dbReference type="PIRSR" id="PIRSR602402-1"/>
    </source>
</evidence>